<evidence type="ECO:0000256" key="1">
    <source>
        <dbReference type="SAM" id="MobiDB-lite"/>
    </source>
</evidence>
<protein>
    <recommendedName>
        <fullName evidence="5">Holin</fullName>
    </recommendedName>
</protein>
<name>A0ABD6DXG1_9EURY</name>
<feature type="transmembrane region" description="Helical" evidence="2">
    <location>
        <begin position="30"/>
        <end position="51"/>
    </location>
</feature>
<feature type="region of interest" description="Disordered" evidence="1">
    <location>
        <begin position="56"/>
        <end position="78"/>
    </location>
</feature>
<evidence type="ECO:0008006" key="5">
    <source>
        <dbReference type="Google" id="ProtNLM"/>
    </source>
</evidence>
<keyword evidence="2" id="KW-0472">Membrane</keyword>
<dbReference type="Pfam" id="PF26047">
    <property type="entry name" value="DUF8015"/>
    <property type="match status" value="1"/>
</dbReference>
<comment type="caution">
    <text evidence="3">The sequence shown here is derived from an EMBL/GenBank/DDBJ whole genome shotgun (WGS) entry which is preliminary data.</text>
</comment>
<keyword evidence="2" id="KW-0812">Transmembrane</keyword>
<dbReference type="Proteomes" id="UP001597092">
    <property type="component" value="Unassembled WGS sequence"/>
</dbReference>
<evidence type="ECO:0000313" key="4">
    <source>
        <dbReference type="Proteomes" id="UP001597092"/>
    </source>
</evidence>
<dbReference type="EMBL" id="JBHUDP010000006">
    <property type="protein sequence ID" value="MFD1686768.1"/>
    <property type="molecule type" value="Genomic_DNA"/>
</dbReference>
<keyword evidence="4" id="KW-1185">Reference proteome</keyword>
<evidence type="ECO:0000313" key="3">
    <source>
        <dbReference type="EMBL" id="MFD1686768.1"/>
    </source>
</evidence>
<dbReference type="RefSeq" id="WP_256307248.1">
    <property type="nucleotide sequence ID" value="NZ_JANHAW010000002.1"/>
</dbReference>
<keyword evidence="2" id="KW-1133">Transmembrane helix</keyword>
<reference evidence="3 4" key="1">
    <citation type="journal article" date="2019" name="Int. J. Syst. Evol. Microbiol.">
        <title>The Global Catalogue of Microorganisms (GCM) 10K type strain sequencing project: providing services to taxonomists for standard genome sequencing and annotation.</title>
        <authorList>
            <consortium name="The Broad Institute Genomics Platform"/>
            <consortium name="The Broad Institute Genome Sequencing Center for Infectious Disease"/>
            <person name="Wu L."/>
            <person name="Ma J."/>
        </authorList>
    </citation>
    <scope>NUCLEOTIDE SEQUENCE [LARGE SCALE GENOMIC DNA]</scope>
    <source>
        <strain evidence="3 4">CGMCC 1.10387</strain>
    </source>
</reference>
<feature type="compositionally biased region" description="Polar residues" evidence="1">
    <location>
        <begin position="66"/>
        <end position="78"/>
    </location>
</feature>
<accession>A0ABD6DXG1</accession>
<feature type="transmembrane region" description="Helical" evidence="2">
    <location>
        <begin position="7"/>
        <end position="24"/>
    </location>
</feature>
<gene>
    <name evidence="3" type="ORF">ACFSAS_14220</name>
</gene>
<sequence>MTRYYDYVLGLIPLTLFGLTGGLMQTSLTLTQAVPIAAAVAAGVVGHALFVRAPVSGSSRPEFDTGETQKTGQFPNAD</sequence>
<evidence type="ECO:0000256" key="2">
    <source>
        <dbReference type="SAM" id="Phobius"/>
    </source>
</evidence>
<dbReference type="AlphaFoldDB" id="A0ABD6DXG1"/>
<dbReference type="InterPro" id="IPR058328">
    <property type="entry name" value="DUF8015"/>
</dbReference>
<proteinExistence type="predicted"/>
<organism evidence="3 4">
    <name type="scientific">Halobellus litoreus</name>
    <dbReference type="NCBI Taxonomy" id="755310"/>
    <lineage>
        <taxon>Archaea</taxon>
        <taxon>Methanobacteriati</taxon>
        <taxon>Methanobacteriota</taxon>
        <taxon>Stenosarchaea group</taxon>
        <taxon>Halobacteria</taxon>
        <taxon>Halobacteriales</taxon>
        <taxon>Haloferacaceae</taxon>
        <taxon>Halobellus</taxon>
    </lineage>
</organism>